<dbReference type="SMART" id="SM00028">
    <property type="entry name" value="TPR"/>
    <property type="match status" value="5"/>
</dbReference>
<feature type="transmembrane region" description="Helical" evidence="4">
    <location>
        <begin position="347"/>
        <end position="369"/>
    </location>
</feature>
<evidence type="ECO:0000256" key="3">
    <source>
        <dbReference type="PROSITE-ProRule" id="PRU00339"/>
    </source>
</evidence>
<dbReference type="InterPro" id="IPR011990">
    <property type="entry name" value="TPR-like_helical_dom_sf"/>
</dbReference>
<feature type="transmembrane region" description="Helical" evidence="4">
    <location>
        <begin position="99"/>
        <end position="120"/>
    </location>
</feature>
<feature type="transmembrane region" description="Helical" evidence="4">
    <location>
        <begin position="381"/>
        <end position="400"/>
    </location>
</feature>
<keyword evidence="4" id="KW-0472">Membrane</keyword>
<feature type="repeat" description="TPR" evidence="3">
    <location>
        <begin position="526"/>
        <end position="559"/>
    </location>
</feature>
<feature type="transmembrane region" description="Helical" evidence="4">
    <location>
        <begin position="20"/>
        <end position="37"/>
    </location>
</feature>
<protein>
    <submittedName>
        <fullName evidence="5">Photosystem I assembly protein Ycf3</fullName>
    </submittedName>
</protein>
<dbReference type="PANTHER" id="PTHR44227">
    <property type="match status" value="1"/>
</dbReference>
<accession>A0A517MA05</accession>
<dbReference type="GO" id="GO:0030968">
    <property type="term" value="P:endoplasmic reticulum unfolded protein response"/>
    <property type="evidence" value="ECO:0007669"/>
    <property type="project" value="TreeGrafter"/>
</dbReference>
<dbReference type="SUPFAM" id="SSF48452">
    <property type="entry name" value="TPR-like"/>
    <property type="match status" value="2"/>
</dbReference>
<feature type="transmembrane region" description="Helical" evidence="4">
    <location>
        <begin position="164"/>
        <end position="183"/>
    </location>
</feature>
<keyword evidence="1" id="KW-0677">Repeat</keyword>
<dbReference type="EMBL" id="CP036262">
    <property type="protein sequence ID" value="QDS91722.1"/>
    <property type="molecule type" value="Genomic_DNA"/>
</dbReference>
<dbReference type="Gene3D" id="1.25.40.10">
    <property type="entry name" value="Tetratricopeptide repeat domain"/>
    <property type="match status" value="1"/>
</dbReference>
<dbReference type="RefSeq" id="WP_145349831.1">
    <property type="nucleotide sequence ID" value="NZ_CP036262.1"/>
</dbReference>
<gene>
    <name evidence="5" type="ORF">FF011L_04550</name>
</gene>
<dbReference type="Proteomes" id="UP000320672">
    <property type="component" value="Chromosome"/>
</dbReference>
<dbReference type="GO" id="GO:0035269">
    <property type="term" value="P:protein O-linked glycosylation via mannose"/>
    <property type="evidence" value="ECO:0007669"/>
    <property type="project" value="TreeGrafter"/>
</dbReference>
<name>A0A517MA05_9BACT</name>
<reference evidence="5 6" key="1">
    <citation type="submission" date="2019-02" db="EMBL/GenBank/DDBJ databases">
        <title>Deep-cultivation of Planctomycetes and their phenomic and genomic characterization uncovers novel biology.</title>
        <authorList>
            <person name="Wiegand S."/>
            <person name="Jogler M."/>
            <person name="Boedeker C."/>
            <person name="Pinto D."/>
            <person name="Vollmers J."/>
            <person name="Rivas-Marin E."/>
            <person name="Kohn T."/>
            <person name="Peeters S.H."/>
            <person name="Heuer A."/>
            <person name="Rast P."/>
            <person name="Oberbeckmann S."/>
            <person name="Bunk B."/>
            <person name="Jeske O."/>
            <person name="Meyerdierks A."/>
            <person name="Storesund J.E."/>
            <person name="Kallscheuer N."/>
            <person name="Luecker S."/>
            <person name="Lage O.M."/>
            <person name="Pohl T."/>
            <person name="Merkel B.J."/>
            <person name="Hornburger P."/>
            <person name="Mueller R.-W."/>
            <person name="Bruemmer F."/>
            <person name="Labrenz M."/>
            <person name="Spormann A.M."/>
            <person name="Op den Camp H."/>
            <person name="Overmann J."/>
            <person name="Amann R."/>
            <person name="Jetten M.S.M."/>
            <person name="Mascher T."/>
            <person name="Medema M.H."/>
            <person name="Devos D.P."/>
            <person name="Kaster A.-K."/>
            <person name="Ovreas L."/>
            <person name="Rohde M."/>
            <person name="Galperin M.Y."/>
            <person name="Jogler C."/>
        </authorList>
    </citation>
    <scope>NUCLEOTIDE SEQUENCE [LARGE SCALE GENOMIC DNA]</scope>
    <source>
        <strain evidence="5 6">FF011L</strain>
    </source>
</reference>
<dbReference type="Pfam" id="PF13414">
    <property type="entry name" value="TPR_11"/>
    <property type="match status" value="1"/>
</dbReference>
<feature type="transmembrane region" description="Helical" evidence="4">
    <location>
        <begin position="132"/>
        <end position="152"/>
    </location>
</feature>
<dbReference type="GO" id="GO:0000030">
    <property type="term" value="F:mannosyltransferase activity"/>
    <property type="evidence" value="ECO:0007669"/>
    <property type="project" value="TreeGrafter"/>
</dbReference>
<dbReference type="Pfam" id="PF13432">
    <property type="entry name" value="TPR_16"/>
    <property type="match status" value="1"/>
</dbReference>
<feature type="transmembrane region" description="Helical" evidence="4">
    <location>
        <begin position="238"/>
        <end position="256"/>
    </location>
</feature>
<feature type="transmembrane region" description="Helical" evidence="4">
    <location>
        <begin position="412"/>
        <end position="430"/>
    </location>
</feature>
<dbReference type="InterPro" id="IPR052346">
    <property type="entry name" value="O-mannosyl-transferase_TMTC"/>
</dbReference>
<organism evidence="5 6">
    <name type="scientific">Roseimaritima multifibrata</name>
    <dbReference type="NCBI Taxonomy" id="1930274"/>
    <lineage>
        <taxon>Bacteria</taxon>
        <taxon>Pseudomonadati</taxon>
        <taxon>Planctomycetota</taxon>
        <taxon>Planctomycetia</taxon>
        <taxon>Pirellulales</taxon>
        <taxon>Pirellulaceae</taxon>
        <taxon>Roseimaritima</taxon>
    </lineage>
</organism>
<proteinExistence type="predicted"/>
<feature type="transmembrane region" description="Helical" evidence="4">
    <location>
        <begin position="189"/>
        <end position="218"/>
    </location>
</feature>
<feature type="transmembrane region" description="Helical" evidence="4">
    <location>
        <begin position="312"/>
        <end position="335"/>
    </location>
</feature>
<dbReference type="AlphaFoldDB" id="A0A517MA05"/>
<evidence type="ECO:0000256" key="1">
    <source>
        <dbReference type="ARBA" id="ARBA00022737"/>
    </source>
</evidence>
<evidence type="ECO:0000313" key="6">
    <source>
        <dbReference type="Proteomes" id="UP000320672"/>
    </source>
</evidence>
<sequence>MTAADRNDRQTHDAPSPGPAMVFGIALILCAFWMLVWRGSLEGVFHFDDYGNIVDNERIRQLWPLDDFLQNNRPIGLYSFAINYHFSGTDTYAYHITNLAIHITSGLLLYAGCLLMWRLYRKHWANETQPAWTYAAILTAGLISTAWVVHPLTTQAVTNVVQRYESLASLGYLGVWVGMLLYLDGRRWWGMAIILPLAWIGLMSKEVFATAPLAVLLLDRLLTRQPWLAIARLRWLPYALMISPFVWFIPSVSRFFDTERTRGSSMGLGMDRITPWEYLRTQAEVIWHYVGLVVWPKDLCFDYVWRIQANPWIYLPLGAALIAVIVGALACYGRAIRQSAATSTQTFAIGLAGWLGLIFFFILAPTSSFMPIADIAVEHRMYLASATIIAGIVLLMRHLLSVLMRRSERPLVLQLGASCILIACISLLAWRTHLRNQDYRDGLVLWTTAAQISPENPRVWYNLGQELYNRGDKRAALRPMVSAVGLSATSVPLFDVGLADTLRDVGRYQDAITLYQRAISKQHRFPEAYNNLGAVFFKLDRLDDAQQAFEAAVDQDHPEAKYNLALVYLRQNQPRQAILLFQELIDRHPEFTVANRRLAWILATAKEDSLRDIERARQLMQTLYDRNTTQSVSVLDTFGVIQAAQGDFATAIQTARQALSLAQAAPKPNAKLIADLQLRIQHYQNNQPWIGGSQP</sequence>
<keyword evidence="4" id="KW-1133">Transmembrane helix</keyword>
<dbReference type="KEGG" id="rml:FF011L_04550"/>
<keyword evidence="2 3" id="KW-0802">TPR repeat</keyword>
<dbReference type="InterPro" id="IPR019734">
    <property type="entry name" value="TPR_rpt"/>
</dbReference>
<evidence type="ECO:0000256" key="2">
    <source>
        <dbReference type="ARBA" id="ARBA00022803"/>
    </source>
</evidence>
<dbReference type="OrthoDB" id="232771at2"/>
<evidence type="ECO:0000256" key="4">
    <source>
        <dbReference type="SAM" id="Phobius"/>
    </source>
</evidence>
<evidence type="ECO:0000313" key="5">
    <source>
        <dbReference type="EMBL" id="QDS91722.1"/>
    </source>
</evidence>
<keyword evidence="4" id="KW-0812">Transmembrane</keyword>
<dbReference type="PANTHER" id="PTHR44227:SF3">
    <property type="entry name" value="PROTEIN O-MANNOSYL-TRANSFERASE TMTC4"/>
    <property type="match status" value="1"/>
</dbReference>
<dbReference type="PROSITE" id="PS50005">
    <property type="entry name" value="TPR"/>
    <property type="match status" value="1"/>
</dbReference>
<keyword evidence="6" id="KW-1185">Reference proteome</keyword>